<dbReference type="PANTHER" id="PTHR10972:SF200">
    <property type="entry name" value="OXYSTEROL-BINDING PROTEIN-RELATED PROTEIN 9"/>
    <property type="match status" value="1"/>
</dbReference>
<dbReference type="GO" id="GO:0005829">
    <property type="term" value="C:cytosol"/>
    <property type="evidence" value="ECO:0007669"/>
    <property type="project" value="TreeGrafter"/>
</dbReference>
<evidence type="ECO:0000256" key="5">
    <source>
        <dbReference type="RuleBase" id="RU003844"/>
    </source>
</evidence>
<dbReference type="FunFam" id="2.40.160.120:FF:000002">
    <property type="entry name" value="Oxysterol-binding protein"/>
    <property type="match status" value="1"/>
</dbReference>
<feature type="compositionally biased region" description="Acidic residues" evidence="7">
    <location>
        <begin position="152"/>
        <end position="163"/>
    </location>
</feature>
<dbReference type="GO" id="GO:0016020">
    <property type="term" value="C:membrane"/>
    <property type="evidence" value="ECO:0007669"/>
    <property type="project" value="TreeGrafter"/>
</dbReference>
<keyword evidence="4" id="KW-0446">Lipid-binding</keyword>
<feature type="region of interest" description="Disordered" evidence="7">
    <location>
        <begin position="490"/>
        <end position="519"/>
    </location>
</feature>
<evidence type="ECO:0000313" key="8">
    <source>
        <dbReference type="Proteomes" id="UP001318040"/>
    </source>
</evidence>
<evidence type="ECO:0000256" key="3">
    <source>
        <dbReference type="ARBA" id="ARBA00023055"/>
    </source>
</evidence>
<dbReference type="InterPro" id="IPR000648">
    <property type="entry name" value="Oxysterol-bd"/>
</dbReference>
<dbReference type="PANTHER" id="PTHR10972">
    <property type="entry name" value="OXYSTEROL-BINDING PROTEIN-RELATED"/>
    <property type="match status" value="1"/>
</dbReference>
<dbReference type="Proteomes" id="UP001318040">
    <property type="component" value="Chromosome 35"/>
</dbReference>
<reference evidence="9" key="1">
    <citation type="submission" date="2025-08" db="UniProtKB">
        <authorList>
            <consortium name="RefSeq"/>
        </authorList>
    </citation>
    <scope>IDENTIFICATION</scope>
    <source>
        <tissue evidence="9">Sperm</tissue>
    </source>
</reference>
<dbReference type="SUPFAM" id="SSF144000">
    <property type="entry name" value="Oxysterol-binding protein-like"/>
    <property type="match status" value="1"/>
</dbReference>
<keyword evidence="2" id="KW-0597">Phosphoprotein</keyword>
<dbReference type="GO" id="GO:0005794">
    <property type="term" value="C:Golgi apparatus"/>
    <property type="evidence" value="ECO:0007669"/>
    <property type="project" value="TreeGrafter"/>
</dbReference>
<feature type="compositionally biased region" description="Basic and acidic residues" evidence="7">
    <location>
        <begin position="497"/>
        <end position="511"/>
    </location>
</feature>
<proteinExistence type="inferred from homology"/>
<dbReference type="AlphaFoldDB" id="A0AAJ7TSA1"/>
<evidence type="ECO:0000256" key="2">
    <source>
        <dbReference type="ARBA" id="ARBA00022553"/>
    </source>
</evidence>
<dbReference type="InterPro" id="IPR037239">
    <property type="entry name" value="OSBP_sf"/>
</dbReference>
<dbReference type="Gene3D" id="2.40.160.120">
    <property type="match status" value="1"/>
</dbReference>
<feature type="compositionally biased region" description="Acidic residues" evidence="7">
    <location>
        <begin position="75"/>
        <end position="87"/>
    </location>
</feature>
<evidence type="ECO:0000256" key="1">
    <source>
        <dbReference type="ARBA" id="ARBA00022448"/>
    </source>
</evidence>
<feature type="compositionally biased region" description="Basic and acidic residues" evidence="7">
    <location>
        <begin position="7"/>
        <end position="22"/>
    </location>
</feature>
<evidence type="ECO:0000256" key="7">
    <source>
        <dbReference type="SAM" id="MobiDB-lite"/>
    </source>
</evidence>
<feature type="compositionally biased region" description="Basic and acidic residues" evidence="7">
    <location>
        <begin position="95"/>
        <end position="111"/>
    </location>
</feature>
<keyword evidence="3 6" id="KW-0445">Lipid transport</keyword>
<evidence type="ECO:0000256" key="4">
    <source>
        <dbReference type="ARBA" id="ARBA00023121"/>
    </source>
</evidence>
<dbReference type="RefSeq" id="XP_032821793.1">
    <property type="nucleotide sequence ID" value="XM_032965902.1"/>
</dbReference>
<dbReference type="GO" id="GO:0006869">
    <property type="term" value="P:lipid transport"/>
    <property type="evidence" value="ECO:0007669"/>
    <property type="project" value="UniProtKB-KW"/>
</dbReference>
<comment type="similarity">
    <text evidence="5">Belongs to the OSBP family.</text>
</comment>
<organism evidence="8 9">
    <name type="scientific">Petromyzon marinus</name>
    <name type="common">Sea lamprey</name>
    <dbReference type="NCBI Taxonomy" id="7757"/>
    <lineage>
        <taxon>Eukaryota</taxon>
        <taxon>Metazoa</taxon>
        <taxon>Chordata</taxon>
        <taxon>Craniata</taxon>
        <taxon>Vertebrata</taxon>
        <taxon>Cyclostomata</taxon>
        <taxon>Hyperoartia</taxon>
        <taxon>Petromyzontiformes</taxon>
        <taxon>Petromyzontidae</taxon>
        <taxon>Petromyzon</taxon>
    </lineage>
</organism>
<feature type="region of interest" description="Disordered" evidence="7">
    <location>
        <begin position="1"/>
        <end position="163"/>
    </location>
</feature>
<dbReference type="InterPro" id="IPR018494">
    <property type="entry name" value="Oxysterol-bd_CS"/>
</dbReference>
<dbReference type="Gene3D" id="1.10.287.2720">
    <property type="match status" value="1"/>
</dbReference>
<dbReference type="KEGG" id="pmrn:116948800"/>
<evidence type="ECO:0000313" key="9">
    <source>
        <dbReference type="RefSeq" id="XP_032821793.1"/>
    </source>
</evidence>
<dbReference type="GO" id="GO:0032934">
    <property type="term" value="F:sterol binding"/>
    <property type="evidence" value="ECO:0007669"/>
    <property type="project" value="TreeGrafter"/>
</dbReference>
<evidence type="ECO:0000256" key="6">
    <source>
        <dbReference type="RuleBase" id="RU003845"/>
    </source>
</evidence>
<gene>
    <name evidence="9" type="primary">LOC116948800</name>
</gene>
<protein>
    <recommendedName>
        <fullName evidence="6">Oxysterol-binding protein</fullName>
    </recommendedName>
</protein>
<sequence length="545" mass="60729">MRRRKWRAELPRPAHPEQRPETLPRSSDPESPGGALAGQGAPTPGSEGSAASRGQPSATPPLLSDPVPEFSCGTSEEEEVDEEEVDAEQPGLAAPERHGGSRGAPEPRPRCESVPGNGTQGRTSAGIAKRSRAPQSLGVTLGLGSPQSDLYNNDDDDDDDDEVVDAEESMEEHKSVIMHLLSQVKLGMDLTKVVLPTFILERRSLLEMYADFFAHPDLFVRIAEEPEARERMVAVVRWFLSAFHAGRCGSIAKKPYNPVLGETFRCYWELPRSPRRSPGSSPVVVPDGPVPWATRDQVAYVAEQVSHHPPISAFYAECYSRRIQFMAHIWTKSKFLGVSVGVQNIGRGCVSLLRQEEDYILTFPSGYGRSILTVPWVELGGECSVRCARSGFHASVTFHTKPFYGGRRHRVSADIYEPKEKKPFCSIEGEWNGVLFTKETNVPHGGSLFMDTRSVPTTKKKVRRVEEQQGNESRRLWREVTRSLRAHDLEAATQAKHRVEERQRAEARERAASGAPWETRLFQKHGEHWEYANPLAKRLGATDQP</sequence>
<dbReference type="PROSITE" id="PS01013">
    <property type="entry name" value="OSBP"/>
    <property type="match status" value="1"/>
</dbReference>
<dbReference type="FunFam" id="3.30.70.3490:FF:000001">
    <property type="entry name" value="Oxysterol-binding protein"/>
    <property type="match status" value="1"/>
</dbReference>
<dbReference type="FunFam" id="1.10.287.2720:FF:000001">
    <property type="entry name" value="Oxysterol-binding OBPalpha"/>
    <property type="match status" value="1"/>
</dbReference>
<dbReference type="Gene3D" id="3.30.70.3490">
    <property type="match status" value="1"/>
</dbReference>
<name>A0AAJ7TSA1_PETMA</name>
<dbReference type="Pfam" id="PF01237">
    <property type="entry name" value="Oxysterol_BP"/>
    <property type="match status" value="1"/>
</dbReference>
<keyword evidence="8" id="KW-1185">Reference proteome</keyword>
<keyword evidence="1 6" id="KW-0813">Transport</keyword>
<accession>A0AAJ7TSA1</accession>